<reference evidence="2 3" key="1">
    <citation type="submission" date="2019-04" db="EMBL/GenBank/DDBJ databases">
        <title>Chromosome genome assembly for Takifugu flavidus.</title>
        <authorList>
            <person name="Xiao S."/>
        </authorList>
    </citation>
    <scope>NUCLEOTIDE SEQUENCE [LARGE SCALE GENOMIC DNA]</scope>
    <source>
        <strain evidence="2">HTHZ2018</strain>
        <tissue evidence="2">Muscle</tissue>
    </source>
</reference>
<feature type="compositionally biased region" description="Low complexity" evidence="1">
    <location>
        <begin position="51"/>
        <end position="62"/>
    </location>
</feature>
<protein>
    <submittedName>
        <fullName evidence="2">Uncharacterized protein</fullName>
    </submittedName>
</protein>
<accession>A0A5C6N958</accession>
<feature type="compositionally biased region" description="Basic and acidic residues" evidence="1">
    <location>
        <begin position="69"/>
        <end position="78"/>
    </location>
</feature>
<feature type="compositionally biased region" description="Basic and acidic residues" evidence="1">
    <location>
        <begin position="1"/>
        <end position="37"/>
    </location>
</feature>
<name>A0A5C6N958_9TELE</name>
<dbReference type="AlphaFoldDB" id="A0A5C6N958"/>
<organism evidence="2 3">
    <name type="scientific">Takifugu flavidus</name>
    <name type="common">sansaifugu</name>
    <dbReference type="NCBI Taxonomy" id="433684"/>
    <lineage>
        <taxon>Eukaryota</taxon>
        <taxon>Metazoa</taxon>
        <taxon>Chordata</taxon>
        <taxon>Craniata</taxon>
        <taxon>Vertebrata</taxon>
        <taxon>Euteleostomi</taxon>
        <taxon>Actinopterygii</taxon>
        <taxon>Neopterygii</taxon>
        <taxon>Teleostei</taxon>
        <taxon>Neoteleostei</taxon>
        <taxon>Acanthomorphata</taxon>
        <taxon>Eupercaria</taxon>
        <taxon>Tetraodontiformes</taxon>
        <taxon>Tetradontoidea</taxon>
        <taxon>Tetraodontidae</taxon>
        <taxon>Takifugu</taxon>
    </lineage>
</organism>
<dbReference type="EMBL" id="RHFK02000017">
    <property type="protein sequence ID" value="TWW62871.1"/>
    <property type="molecule type" value="Genomic_DNA"/>
</dbReference>
<gene>
    <name evidence="2" type="ORF">D4764_04G0015180</name>
</gene>
<evidence type="ECO:0000256" key="1">
    <source>
        <dbReference type="SAM" id="MobiDB-lite"/>
    </source>
</evidence>
<keyword evidence="3" id="KW-1185">Reference proteome</keyword>
<feature type="region of interest" description="Disordered" evidence="1">
    <location>
        <begin position="1"/>
        <end position="78"/>
    </location>
</feature>
<proteinExistence type="predicted"/>
<evidence type="ECO:0000313" key="3">
    <source>
        <dbReference type="Proteomes" id="UP000324091"/>
    </source>
</evidence>
<dbReference type="Proteomes" id="UP000324091">
    <property type="component" value="Chromosome 4"/>
</dbReference>
<sequence length="78" mass="8588">MAGWVKREERRGEGQGEERRGEERRGEGGRGRGESRGEAQSTGTHPKIHYTTGGNTGISITSLLDEEEERRGNHDPVG</sequence>
<comment type="caution">
    <text evidence="2">The sequence shown here is derived from an EMBL/GenBank/DDBJ whole genome shotgun (WGS) entry which is preliminary data.</text>
</comment>
<evidence type="ECO:0000313" key="2">
    <source>
        <dbReference type="EMBL" id="TWW62871.1"/>
    </source>
</evidence>